<keyword evidence="3" id="KW-1133">Transmembrane helix</keyword>
<dbReference type="PROSITE" id="PS51469">
    <property type="entry name" value="SUN"/>
    <property type="match status" value="1"/>
</dbReference>
<dbReference type="Proteomes" id="UP000001514">
    <property type="component" value="Unassembled WGS sequence"/>
</dbReference>
<dbReference type="InterPro" id="IPR045119">
    <property type="entry name" value="SUN1-5"/>
</dbReference>
<evidence type="ECO:0000256" key="3">
    <source>
        <dbReference type="ARBA" id="ARBA00022989"/>
    </source>
</evidence>
<dbReference type="HOGENOM" id="CLU_043737_3_1_1"/>
<dbReference type="PANTHER" id="PTHR12911">
    <property type="entry name" value="SAD1/UNC-84-LIKE PROTEIN-RELATED"/>
    <property type="match status" value="1"/>
</dbReference>
<sequence>AKVSEVEDFMRKTSKWLQVQLDVVDDKIGKEVSGVRSELEEKLSERTRGFEKDIGSIKAQVQKVDNSLKMLYSQELLSREETLELVKSAMDQRAREGSDKAISLDDVRAAARKVVQSELETHAADGIGRVDFALESGGGKVVHHSDGYFQGLHWTRLGIHVLPGVFRRHPMADRLLRPSFGEPGQCLPLKGSNVTVEIRLRAHIFPEAVTLEHLSKKVAYDPRSAPRDFEIFAWRTVKDDVLDARNVTSLGRFTYDLDKGSIQTFDLSDKPTSSVNMIRLHVLSNYGSPTHTCLYRLRVHG</sequence>
<evidence type="ECO:0000256" key="4">
    <source>
        <dbReference type="ARBA" id="ARBA00023136"/>
    </source>
</evidence>
<dbReference type="Pfam" id="PF07738">
    <property type="entry name" value="Sad1_UNC"/>
    <property type="match status" value="1"/>
</dbReference>
<keyword evidence="4" id="KW-0472">Membrane</keyword>
<dbReference type="KEGG" id="smo:SELMODRAFT_64465"/>
<evidence type="ECO:0000313" key="7">
    <source>
        <dbReference type="Proteomes" id="UP000001514"/>
    </source>
</evidence>
<proteinExistence type="predicted"/>
<dbReference type="GO" id="GO:0043495">
    <property type="term" value="F:protein-membrane adaptor activity"/>
    <property type="evidence" value="ECO:0000318"/>
    <property type="project" value="GO_Central"/>
</dbReference>
<dbReference type="InParanoid" id="D8R0A2"/>
<gene>
    <name evidence="6" type="ORF">SELMODRAFT_64465</name>
</gene>
<dbReference type="GO" id="GO:0016020">
    <property type="term" value="C:membrane"/>
    <property type="evidence" value="ECO:0007669"/>
    <property type="project" value="UniProtKB-SubCell"/>
</dbReference>
<dbReference type="OMA" id="VNAKPWV"/>
<dbReference type="AlphaFoldDB" id="D8R0A2"/>
<name>D8R0A2_SELML</name>
<dbReference type="EMBL" id="GL377569">
    <property type="protein sequence ID" value="EFJ34940.1"/>
    <property type="molecule type" value="Genomic_DNA"/>
</dbReference>
<evidence type="ECO:0000313" key="6">
    <source>
        <dbReference type="EMBL" id="EFJ34940.1"/>
    </source>
</evidence>
<comment type="subcellular location">
    <subcellularLocation>
        <location evidence="1">Membrane</location>
    </subcellularLocation>
</comment>
<dbReference type="FunCoup" id="D8R0A2">
    <property type="interactions" value="1636"/>
</dbReference>
<dbReference type="STRING" id="88036.D8R0A2"/>
<reference evidence="6 7" key="1">
    <citation type="journal article" date="2011" name="Science">
        <title>The Selaginella genome identifies genetic changes associated with the evolution of vascular plants.</title>
        <authorList>
            <person name="Banks J.A."/>
            <person name="Nishiyama T."/>
            <person name="Hasebe M."/>
            <person name="Bowman J.L."/>
            <person name="Gribskov M."/>
            <person name="dePamphilis C."/>
            <person name="Albert V.A."/>
            <person name="Aono N."/>
            <person name="Aoyama T."/>
            <person name="Ambrose B.A."/>
            <person name="Ashton N.W."/>
            <person name="Axtell M.J."/>
            <person name="Barker E."/>
            <person name="Barker M.S."/>
            <person name="Bennetzen J.L."/>
            <person name="Bonawitz N.D."/>
            <person name="Chapple C."/>
            <person name="Cheng C."/>
            <person name="Correa L.G."/>
            <person name="Dacre M."/>
            <person name="DeBarry J."/>
            <person name="Dreyer I."/>
            <person name="Elias M."/>
            <person name="Engstrom E.M."/>
            <person name="Estelle M."/>
            <person name="Feng L."/>
            <person name="Finet C."/>
            <person name="Floyd S.K."/>
            <person name="Frommer W.B."/>
            <person name="Fujita T."/>
            <person name="Gramzow L."/>
            <person name="Gutensohn M."/>
            <person name="Harholt J."/>
            <person name="Hattori M."/>
            <person name="Heyl A."/>
            <person name="Hirai T."/>
            <person name="Hiwatashi Y."/>
            <person name="Ishikawa M."/>
            <person name="Iwata M."/>
            <person name="Karol K.G."/>
            <person name="Koehler B."/>
            <person name="Kolukisaoglu U."/>
            <person name="Kubo M."/>
            <person name="Kurata T."/>
            <person name="Lalonde S."/>
            <person name="Li K."/>
            <person name="Li Y."/>
            <person name="Litt A."/>
            <person name="Lyons E."/>
            <person name="Manning G."/>
            <person name="Maruyama T."/>
            <person name="Michael T.P."/>
            <person name="Mikami K."/>
            <person name="Miyazaki S."/>
            <person name="Morinaga S."/>
            <person name="Murata T."/>
            <person name="Mueller-Roeber B."/>
            <person name="Nelson D.R."/>
            <person name="Obara M."/>
            <person name="Oguri Y."/>
            <person name="Olmstead R.G."/>
            <person name="Onodera N."/>
            <person name="Petersen B.L."/>
            <person name="Pils B."/>
            <person name="Prigge M."/>
            <person name="Rensing S.A."/>
            <person name="Riano-Pachon D.M."/>
            <person name="Roberts A.W."/>
            <person name="Sato Y."/>
            <person name="Scheller H.V."/>
            <person name="Schulz B."/>
            <person name="Schulz C."/>
            <person name="Shakirov E.V."/>
            <person name="Shibagaki N."/>
            <person name="Shinohara N."/>
            <person name="Shippen D.E."/>
            <person name="Soerensen I."/>
            <person name="Sotooka R."/>
            <person name="Sugimoto N."/>
            <person name="Sugita M."/>
            <person name="Sumikawa N."/>
            <person name="Tanurdzic M."/>
            <person name="Theissen G."/>
            <person name="Ulvskov P."/>
            <person name="Wakazuki S."/>
            <person name="Weng J.K."/>
            <person name="Willats W.W."/>
            <person name="Wipf D."/>
            <person name="Wolf P.G."/>
            <person name="Yang L."/>
            <person name="Zimmer A.D."/>
            <person name="Zhu Q."/>
            <person name="Mitros T."/>
            <person name="Hellsten U."/>
            <person name="Loque D."/>
            <person name="Otillar R."/>
            <person name="Salamov A."/>
            <person name="Schmutz J."/>
            <person name="Shapiro H."/>
            <person name="Lindquist E."/>
            <person name="Lucas S."/>
            <person name="Rokhsar D."/>
            <person name="Grigoriev I.V."/>
        </authorList>
    </citation>
    <scope>NUCLEOTIDE SEQUENCE [LARGE SCALE GENOMIC DNA]</scope>
</reference>
<dbReference type="GO" id="GO:0005635">
    <property type="term" value="C:nuclear envelope"/>
    <property type="evidence" value="ECO:0000318"/>
    <property type="project" value="GO_Central"/>
</dbReference>
<dbReference type="eggNOG" id="KOG2687">
    <property type="taxonomic scope" value="Eukaryota"/>
</dbReference>
<protein>
    <recommendedName>
        <fullName evidence="5">SUN domain-containing protein</fullName>
    </recommendedName>
</protein>
<feature type="non-terminal residue" evidence="6">
    <location>
        <position position="301"/>
    </location>
</feature>
<evidence type="ECO:0000259" key="5">
    <source>
        <dbReference type="PROSITE" id="PS51469"/>
    </source>
</evidence>
<dbReference type="Gene3D" id="2.60.120.260">
    <property type="entry name" value="Galactose-binding domain-like"/>
    <property type="match status" value="1"/>
</dbReference>
<dbReference type="InterPro" id="IPR012919">
    <property type="entry name" value="SUN_dom"/>
</dbReference>
<evidence type="ECO:0000256" key="1">
    <source>
        <dbReference type="ARBA" id="ARBA00004370"/>
    </source>
</evidence>
<keyword evidence="2" id="KW-0812">Transmembrane</keyword>
<dbReference type="OrthoDB" id="342281at2759"/>
<feature type="non-terminal residue" evidence="6">
    <location>
        <position position="1"/>
    </location>
</feature>
<dbReference type="PANTHER" id="PTHR12911:SF8">
    <property type="entry name" value="KLAROID PROTEIN-RELATED"/>
    <property type="match status" value="1"/>
</dbReference>
<evidence type="ECO:0000256" key="2">
    <source>
        <dbReference type="ARBA" id="ARBA00022692"/>
    </source>
</evidence>
<feature type="domain" description="SUN" evidence="5">
    <location>
        <begin position="137"/>
        <end position="301"/>
    </location>
</feature>
<dbReference type="Gramene" id="EFJ34940">
    <property type="protein sequence ID" value="EFJ34940"/>
    <property type="gene ID" value="SELMODRAFT_64465"/>
</dbReference>
<keyword evidence="7" id="KW-1185">Reference proteome</keyword>
<organism evidence="7">
    <name type="scientific">Selaginella moellendorffii</name>
    <name type="common">Spikemoss</name>
    <dbReference type="NCBI Taxonomy" id="88036"/>
    <lineage>
        <taxon>Eukaryota</taxon>
        <taxon>Viridiplantae</taxon>
        <taxon>Streptophyta</taxon>
        <taxon>Embryophyta</taxon>
        <taxon>Tracheophyta</taxon>
        <taxon>Lycopodiopsida</taxon>
        <taxon>Selaginellales</taxon>
        <taxon>Selaginellaceae</taxon>
        <taxon>Selaginella</taxon>
    </lineage>
</organism>
<accession>D8R0A2</accession>